<keyword evidence="2" id="KW-0240">DNA-directed RNA polymerase</keyword>
<evidence type="ECO:0000256" key="7">
    <source>
        <dbReference type="ARBA" id="ARBA00023125"/>
    </source>
</evidence>
<dbReference type="NCBIfam" id="TIGR02395">
    <property type="entry name" value="rpoN_sigma"/>
    <property type="match status" value="1"/>
</dbReference>
<dbReference type="GO" id="GO:0016779">
    <property type="term" value="F:nucleotidyltransferase activity"/>
    <property type="evidence" value="ECO:0007669"/>
    <property type="project" value="UniProtKB-KW"/>
</dbReference>
<evidence type="ECO:0000256" key="9">
    <source>
        <dbReference type="SAM" id="MobiDB-lite"/>
    </source>
</evidence>
<dbReference type="GO" id="GO:0001216">
    <property type="term" value="F:DNA-binding transcription activator activity"/>
    <property type="evidence" value="ECO:0007669"/>
    <property type="project" value="InterPro"/>
</dbReference>
<dbReference type="InterPro" id="IPR007634">
    <property type="entry name" value="RNA_pol_sigma_54_DNA-bd"/>
</dbReference>
<dbReference type="PIRSF" id="PIRSF000774">
    <property type="entry name" value="RpoN"/>
    <property type="match status" value="1"/>
</dbReference>
<reference evidence="12" key="1">
    <citation type="submission" date="2018-06" db="EMBL/GenBank/DDBJ databases">
        <authorList>
            <person name="Zhirakovskaya E."/>
        </authorList>
    </citation>
    <scope>NUCLEOTIDE SEQUENCE</scope>
</reference>
<gene>
    <name evidence="12" type="ORF">MNBD_ALPHA09-861</name>
</gene>
<keyword evidence="3" id="KW-0808">Transferase</keyword>
<sequence length="530" mass="56338">MAISPRLELRQSQSLVMTPQLQQAIKMLQLSNLDLTAYVDAELERNPLLERDEDDTAPAIEEPGGDGPSEKVTDLAEGAVLDLAAGAALEDAAANCDTDIENLYPDAGTGDLAGRDGPSLATLAGTGTGASGGTAGSGFAGDDFDPMANVAADLTLKDHLTAQMLVAVSDPTQRMIAATLIDLVDEAGYLTEPTEEVADRLGTDLEAVEGVLAGLCGFEPAGVFARTLADCLTYQLAERGEFDAPMQALMANLHLVAAHDLAGLARACGTDKAGVAELVARIKRLNPKPGLAYGGGIVQPLIPDVFVRAMPDGSWAVELNADTLPKVLVDQSYYATVARNARSAPEKTYLSDCLQDANWLVKSLDQRARTILKVARQIVRQQDAFLVLGVAYLRPLNLRTVADAIEMHESTVSRVTANKYIATPRGIFQMKYFFSSAIASTGDGDALSAVAVRHKLKALIMEEKPDRILSDDRLVELLREAGIDIARRTIAKYREAMNIPSSVQRRRAKRAHAPHPGGGGKASDGVLTGA</sequence>
<dbReference type="GO" id="GO:0016987">
    <property type="term" value="F:sigma factor activity"/>
    <property type="evidence" value="ECO:0007669"/>
    <property type="project" value="UniProtKB-KW"/>
</dbReference>
<feature type="region of interest" description="Disordered" evidence="9">
    <location>
        <begin position="47"/>
        <end position="71"/>
    </location>
</feature>
<organism evidence="12">
    <name type="scientific">hydrothermal vent metagenome</name>
    <dbReference type="NCBI Taxonomy" id="652676"/>
    <lineage>
        <taxon>unclassified sequences</taxon>
        <taxon>metagenomes</taxon>
        <taxon>ecological metagenomes</taxon>
    </lineage>
</organism>
<feature type="region of interest" description="Disordered" evidence="9">
    <location>
        <begin position="501"/>
        <end position="530"/>
    </location>
</feature>
<evidence type="ECO:0000259" key="11">
    <source>
        <dbReference type="Pfam" id="PF04963"/>
    </source>
</evidence>
<keyword evidence="7" id="KW-0238">DNA-binding</keyword>
<evidence type="ECO:0000256" key="2">
    <source>
        <dbReference type="ARBA" id="ARBA00022478"/>
    </source>
</evidence>
<comment type="similarity">
    <text evidence="1">Belongs to the sigma-54 factor family.</text>
</comment>
<evidence type="ECO:0000256" key="5">
    <source>
        <dbReference type="ARBA" id="ARBA00023015"/>
    </source>
</evidence>
<dbReference type="InterPro" id="IPR038709">
    <property type="entry name" value="RpoN_core-bd_sf"/>
</dbReference>
<dbReference type="PROSITE" id="PS00718">
    <property type="entry name" value="SIGMA54_2"/>
    <property type="match status" value="1"/>
</dbReference>
<keyword evidence="5" id="KW-0805">Transcription regulation</keyword>
<evidence type="ECO:0000256" key="3">
    <source>
        <dbReference type="ARBA" id="ARBA00022679"/>
    </source>
</evidence>
<dbReference type="PANTHER" id="PTHR32248:SF4">
    <property type="entry name" value="RNA POLYMERASE SIGMA-54 FACTOR"/>
    <property type="match status" value="1"/>
</dbReference>
<feature type="domain" description="RNA polymerase sigma factor 54 DNA-binding" evidence="10">
    <location>
        <begin position="348"/>
        <end position="507"/>
    </location>
</feature>
<evidence type="ECO:0000256" key="1">
    <source>
        <dbReference type="ARBA" id="ARBA00008798"/>
    </source>
</evidence>
<dbReference type="AlphaFoldDB" id="A0A3B0T8T8"/>
<feature type="compositionally biased region" description="Basic residues" evidence="9">
    <location>
        <begin position="504"/>
        <end position="513"/>
    </location>
</feature>
<evidence type="ECO:0000313" key="12">
    <source>
        <dbReference type="EMBL" id="VAW13290.1"/>
    </source>
</evidence>
<dbReference type="NCBIfam" id="NF009118">
    <property type="entry name" value="PRK12469.1"/>
    <property type="match status" value="1"/>
</dbReference>
<keyword evidence="4" id="KW-0548">Nucleotidyltransferase</keyword>
<evidence type="ECO:0000256" key="8">
    <source>
        <dbReference type="ARBA" id="ARBA00023163"/>
    </source>
</evidence>
<dbReference type="Pfam" id="PF04552">
    <property type="entry name" value="Sigma54_DBD"/>
    <property type="match status" value="1"/>
</dbReference>
<dbReference type="Gene3D" id="1.10.10.1330">
    <property type="entry name" value="RNA polymerase sigma-54 factor, core-binding domain"/>
    <property type="match status" value="1"/>
</dbReference>
<dbReference type="GO" id="GO:0003677">
    <property type="term" value="F:DNA binding"/>
    <property type="evidence" value="ECO:0007669"/>
    <property type="project" value="UniProtKB-KW"/>
</dbReference>
<feature type="domain" description="RNA polymerase sigma factor 54 core-binding" evidence="11">
    <location>
        <begin position="148"/>
        <end position="333"/>
    </location>
</feature>
<dbReference type="Pfam" id="PF00309">
    <property type="entry name" value="Sigma54_AID"/>
    <property type="match status" value="1"/>
</dbReference>
<evidence type="ECO:0000256" key="4">
    <source>
        <dbReference type="ARBA" id="ARBA00022695"/>
    </source>
</evidence>
<evidence type="ECO:0000259" key="10">
    <source>
        <dbReference type="Pfam" id="PF04552"/>
    </source>
</evidence>
<dbReference type="Gene3D" id="1.10.10.60">
    <property type="entry name" value="Homeodomain-like"/>
    <property type="match status" value="1"/>
</dbReference>
<dbReference type="PANTHER" id="PTHR32248">
    <property type="entry name" value="RNA POLYMERASE SIGMA-54 FACTOR"/>
    <property type="match status" value="1"/>
</dbReference>
<dbReference type="EMBL" id="UOEM01000060">
    <property type="protein sequence ID" value="VAW13290.1"/>
    <property type="molecule type" value="Genomic_DNA"/>
</dbReference>
<dbReference type="GO" id="GO:0000428">
    <property type="term" value="C:DNA-directed RNA polymerase complex"/>
    <property type="evidence" value="ECO:0007669"/>
    <property type="project" value="UniProtKB-KW"/>
</dbReference>
<dbReference type="GO" id="GO:0006352">
    <property type="term" value="P:DNA-templated transcription initiation"/>
    <property type="evidence" value="ECO:0007669"/>
    <property type="project" value="InterPro"/>
</dbReference>
<keyword evidence="6" id="KW-0731">Sigma factor</keyword>
<name>A0A3B0T8T8_9ZZZZ</name>
<dbReference type="InterPro" id="IPR000394">
    <property type="entry name" value="RNA_pol_sigma_54"/>
</dbReference>
<dbReference type="PRINTS" id="PR00045">
    <property type="entry name" value="SIGMA54FCT"/>
</dbReference>
<proteinExistence type="inferred from homology"/>
<dbReference type="PROSITE" id="PS00717">
    <property type="entry name" value="SIGMA54_1"/>
    <property type="match status" value="1"/>
</dbReference>
<dbReference type="InterPro" id="IPR007046">
    <property type="entry name" value="RNA_pol_sigma_54_core-bd"/>
</dbReference>
<dbReference type="Pfam" id="PF04963">
    <property type="entry name" value="Sigma54_CBD"/>
    <property type="match status" value="1"/>
</dbReference>
<accession>A0A3B0T8T8</accession>
<evidence type="ECO:0000256" key="6">
    <source>
        <dbReference type="ARBA" id="ARBA00023082"/>
    </source>
</evidence>
<keyword evidence="8" id="KW-0804">Transcription</keyword>
<protein>
    <submittedName>
        <fullName evidence="12">RNA polymerase sigma-54 factor RpoN</fullName>
    </submittedName>
</protein>
<dbReference type="PROSITE" id="PS50044">
    <property type="entry name" value="SIGMA54_3"/>
    <property type="match status" value="1"/>
</dbReference>
<dbReference type="NCBIfam" id="NF004596">
    <property type="entry name" value="PRK05932.1-3"/>
    <property type="match status" value="1"/>
</dbReference>